<evidence type="ECO:0000313" key="2">
    <source>
        <dbReference type="EMBL" id="MCC5468580.1"/>
    </source>
</evidence>
<organism evidence="2 4">
    <name type="scientific">Pelosinus baikalensis</name>
    <dbReference type="NCBI Taxonomy" id="2892015"/>
    <lineage>
        <taxon>Bacteria</taxon>
        <taxon>Bacillati</taxon>
        <taxon>Bacillota</taxon>
        <taxon>Negativicutes</taxon>
        <taxon>Selenomonadales</taxon>
        <taxon>Sporomusaceae</taxon>
        <taxon>Pelosinus</taxon>
    </lineage>
</organism>
<dbReference type="EMBL" id="JAJHJB010000079">
    <property type="protein sequence ID" value="MCC5468580.1"/>
    <property type="molecule type" value="Genomic_DNA"/>
</dbReference>
<reference evidence="2" key="1">
    <citation type="submission" date="2021-11" db="EMBL/GenBank/DDBJ databases">
        <title>Description of a new species Pelosinus isolated from the bottom sediments of Lake Baikal.</title>
        <authorList>
            <person name="Zakharyuk A."/>
        </authorList>
    </citation>
    <scope>NUCLEOTIDE SEQUENCE</scope>
    <source>
        <strain evidence="2">Bkl1</strain>
    </source>
</reference>
<keyword evidence="4" id="KW-1185">Reference proteome</keyword>
<proteinExistence type="predicted"/>
<feature type="region of interest" description="Disordered" evidence="1">
    <location>
        <begin position="151"/>
        <end position="182"/>
    </location>
</feature>
<evidence type="ECO:0000313" key="3">
    <source>
        <dbReference type="EMBL" id="MCC5468583.1"/>
    </source>
</evidence>
<feature type="compositionally biased region" description="Basic and acidic residues" evidence="1">
    <location>
        <begin position="154"/>
        <end position="165"/>
    </location>
</feature>
<gene>
    <name evidence="2" type="ORF">LMF89_24905</name>
    <name evidence="3" type="ORF">LMF89_24920</name>
</gene>
<dbReference type="EMBL" id="JAJHJB010000080">
    <property type="protein sequence ID" value="MCC5468583.1"/>
    <property type="molecule type" value="Genomic_DNA"/>
</dbReference>
<name>A0ABS8I006_9FIRM</name>
<evidence type="ECO:0000256" key="1">
    <source>
        <dbReference type="SAM" id="MobiDB-lite"/>
    </source>
</evidence>
<feature type="compositionally biased region" description="Polar residues" evidence="1">
    <location>
        <begin position="166"/>
        <end position="182"/>
    </location>
</feature>
<evidence type="ECO:0000313" key="4">
    <source>
        <dbReference type="Proteomes" id="UP001165492"/>
    </source>
</evidence>
<dbReference type="RefSeq" id="WP_229537459.1">
    <property type="nucleotide sequence ID" value="NZ_JAJHJB010000079.1"/>
</dbReference>
<sequence>MARSRNIKPGFFTNDELAEIEPLGRLLFAGLWTIADREGRLEDRPKKIKIEVLPYDNCDIDSLLQELSNRKFILRYEVNGERYIQILTFIEHQNPHRNEKPSTIPAPDLHSTSTVQAPCINSTSNIQEQFNNESGIVQGVVVASEQEGASSVLEKQESSKIKPSKDSGTSTVQAPDKNSTNLVMHSTNRADSFNMIPDSLNKTTHVDPLSIEKSVDNFSGMDNSDNGIKPNTDFMIFWNEYPRRSGMNKAVEAWNKLMQKGIPPNDLVRAAKKYSIKVKSEKVDLDYIKMPQTFLSSGAFKEYAPVFSPDCPECRGVGCIPVDKADPAGAMTECSCKKRLDVA</sequence>
<accession>A0ABS8I006</accession>
<protein>
    <submittedName>
        <fullName evidence="2">Uncharacterized protein</fullName>
    </submittedName>
</protein>
<comment type="caution">
    <text evidence="2">The sequence shown here is derived from an EMBL/GenBank/DDBJ whole genome shotgun (WGS) entry which is preliminary data.</text>
</comment>
<dbReference type="Proteomes" id="UP001165492">
    <property type="component" value="Unassembled WGS sequence"/>
</dbReference>